<name>A0AAV4U3G6_CAEEX</name>
<dbReference type="EMBL" id="BPLR01012229">
    <property type="protein sequence ID" value="GIY52341.1"/>
    <property type="molecule type" value="Genomic_DNA"/>
</dbReference>
<keyword evidence="3" id="KW-1185">Reference proteome</keyword>
<accession>A0AAV4U3G6</accession>
<evidence type="ECO:0000313" key="3">
    <source>
        <dbReference type="Proteomes" id="UP001054945"/>
    </source>
</evidence>
<gene>
    <name evidence="2" type="ORF">CEXT_195521</name>
</gene>
<reference evidence="2 3" key="1">
    <citation type="submission" date="2021-06" db="EMBL/GenBank/DDBJ databases">
        <title>Caerostris extrusa draft genome.</title>
        <authorList>
            <person name="Kono N."/>
            <person name="Arakawa K."/>
        </authorList>
    </citation>
    <scope>NUCLEOTIDE SEQUENCE [LARGE SCALE GENOMIC DNA]</scope>
</reference>
<sequence>MLLMYHVIKLINYITKLQSIITLKLLFAFSFQVQITTLCVSTSLSAYVALFCLFSPQSVHHHLPPGQERAQADHEQRHLQEGTHQQHLRNIRQSGQRKR</sequence>
<evidence type="ECO:0000256" key="1">
    <source>
        <dbReference type="SAM" id="MobiDB-lite"/>
    </source>
</evidence>
<evidence type="ECO:0000313" key="2">
    <source>
        <dbReference type="EMBL" id="GIY52341.1"/>
    </source>
</evidence>
<feature type="region of interest" description="Disordered" evidence="1">
    <location>
        <begin position="62"/>
        <end position="99"/>
    </location>
</feature>
<proteinExistence type="predicted"/>
<dbReference type="AlphaFoldDB" id="A0AAV4U3G6"/>
<feature type="compositionally biased region" description="Basic and acidic residues" evidence="1">
    <location>
        <begin position="70"/>
        <end position="81"/>
    </location>
</feature>
<dbReference type="Proteomes" id="UP001054945">
    <property type="component" value="Unassembled WGS sequence"/>
</dbReference>
<comment type="caution">
    <text evidence="2">The sequence shown here is derived from an EMBL/GenBank/DDBJ whole genome shotgun (WGS) entry which is preliminary data.</text>
</comment>
<feature type="compositionally biased region" description="Basic residues" evidence="1">
    <location>
        <begin position="86"/>
        <end position="99"/>
    </location>
</feature>
<protein>
    <submittedName>
        <fullName evidence="2">Uncharacterized protein</fullName>
    </submittedName>
</protein>
<organism evidence="2 3">
    <name type="scientific">Caerostris extrusa</name>
    <name type="common">Bark spider</name>
    <name type="synonym">Caerostris bankana</name>
    <dbReference type="NCBI Taxonomy" id="172846"/>
    <lineage>
        <taxon>Eukaryota</taxon>
        <taxon>Metazoa</taxon>
        <taxon>Ecdysozoa</taxon>
        <taxon>Arthropoda</taxon>
        <taxon>Chelicerata</taxon>
        <taxon>Arachnida</taxon>
        <taxon>Araneae</taxon>
        <taxon>Araneomorphae</taxon>
        <taxon>Entelegynae</taxon>
        <taxon>Araneoidea</taxon>
        <taxon>Araneidae</taxon>
        <taxon>Caerostris</taxon>
    </lineage>
</organism>